<evidence type="ECO:0000256" key="1">
    <source>
        <dbReference type="SAM" id="MobiDB-lite"/>
    </source>
</evidence>
<accession>A0ABY7M7C5</accession>
<organism evidence="2 3">
    <name type="scientific">Tepidiforma flava</name>
    <dbReference type="NCBI Taxonomy" id="3004094"/>
    <lineage>
        <taxon>Bacteria</taxon>
        <taxon>Bacillati</taxon>
        <taxon>Chloroflexota</taxon>
        <taxon>Tepidiformia</taxon>
        <taxon>Tepidiformales</taxon>
        <taxon>Tepidiformaceae</taxon>
        <taxon>Tepidiforma</taxon>
    </lineage>
</organism>
<evidence type="ECO:0000313" key="2">
    <source>
        <dbReference type="EMBL" id="WBL36440.1"/>
    </source>
</evidence>
<dbReference type="EMBL" id="CP115149">
    <property type="protein sequence ID" value="WBL36440.1"/>
    <property type="molecule type" value="Genomic_DNA"/>
</dbReference>
<feature type="region of interest" description="Disordered" evidence="1">
    <location>
        <begin position="1"/>
        <end position="34"/>
    </location>
</feature>
<gene>
    <name evidence="2" type="ORF">O0235_02410</name>
</gene>
<proteinExistence type="predicted"/>
<keyword evidence="3" id="KW-1185">Reference proteome</keyword>
<feature type="compositionally biased region" description="Basic and acidic residues" evidence="1">
    <location>
        <begin position="8"/>
        <end position="27"/>
    </location>
</feature>
<protein>
    <submittedName>
        <fullName evidence="2">Uncharacterized protein</fullName>
    </submittedName>
</protein>
<feature type="compositionally biased region" description="Low complexity" evidence="1">
    <location>
        <begin position="148"/>
        <end position="162"/>
    </location>
</feature>
<feature type="region of interest" description="Disordered" evidence="1">
    <location>
        <begin position="142"/>
        <end position="162"/>
    </location>
</feature>
<name>A0ABY7M7C5_9CHLR</name>
<reference evidence="2 3" key="1">
    <citation type="journal article" date="2023" name="ISME J.">
        <title>Thermophilic Dehalococcoidia with unusual traits shed light on an unexpected past.</title>
        <authorList>
            <person name="Palmer M."/>
            <person name="Covington J.K."/>
            <person name="Zhou E.M."/>
            <person name="Thomas S.C."/>
            <person name="Habib N."/>
            <person name="Seymour C.O."/>
            <person name="Lai D."/>
            <person name="Johnston J."/>
            <person name="Hashimi A."/>
            <person name="Jiao J.Y."/>
            <person name="Muok A.R."/>
            <person name="Liu L."/>
            <person name="Xian W.D."/>
            <person name="Zhi X.Y."/>
            <person name="Li M.M."/>
            <person name="Silva L.P."/>
            <person name="Bowen B.P."/>
            <person name="Louie K."/>
            <person name="Briegel A."/>
            <person name="Pett-Ridge J."/>
            <person name="Weber P.K."/>
            <person name="Tocheva E.I."/>
            <person name="Woyke T."/>
            <person name="Northen T.R."/>
            <person name="Mayali X."/>
            <person name="Li W.J."/>
            <person name="Hedlund B.P."/>
        </authorList>
    </citation>
    <scope>NUCLEOTIDE SEQUENCE [LARGE SCALE GENOMIC DNA]</scope>
    <source>
        <strain evidence="2 3">YIM 72310</strain>
    </source>
</reference>
<dbReference type="Proteomes" id="UP001212803">
    <property type="component" value="Chromosome"/>
</dbReference>
<evidence type="ECO:0000313" key="3">
    <source>
        <dbReference type="Proteomes" id="UP001212803"/>
    </source>
</evidence>
<sequence length="198" mass="20985">MPLLPGRRAAEDVGEGSERLSRRARGEDLEDGEGAGFVGDDFFEAGDDDVLPGVGDAEGDVAFVFDDRETAAAGDGGVGAGDGRIAVLEVAGDDVADVLREDDRVVGFEGAPARARRSRMRARLRWTAGAVMWLGPRPSRSTMYSPMSVSRTSAPASRSARVRPISSATMDFDLATRRASPSRRRTISTASAAVAARW</sequence>